<dbReference type="Proteomes" id="UP001050975">
    <property type="component" value="Unassembled WGS sequence"/>
</dbReference>
<protein>
    <submittedName>
        <fullName evidence="1">Uncharacterized protein</fullName>
    </submittedName>
</protein>
<proteinExistence type="predicted"/>
<name>A0AAV3XK92_9CYAN</name>
<gene>
    <name evidence="1" type="ORF">MiSe_75410</name>
</gene>
<evidence type="ECO:0000313" key="1">
    <source>
        <dbReference type="EMBL" id="GET42723.1"/>
    </source>
</evidence>
<accession>A0AAV3XK92</accession>
<comment type="caution">
    <text evidence="1">The sequence shown here is derived from an EMBL/GenBank/DDBJ whole genome shotgun (WGS) entry which is preliminary data.</text>
</comment>
<sequence>MTKKDEMGKLIDKVILDPVWLRRLSDRVYELMVEDMRNQSDRKGNRRMR</sequence>
<organism evidence="1 2">
    <name type="scientific">Microseira wollei NIES-4236</name>
    <dbReference type="NCBI Taxonomy" id="2530354"/>
    <lineage>
        <taxon>Bacteria</taxon>
        <taxon>Bacillati</taxon>
        <taxon>Cyanobacteriota</taxon>
        <taxon>Cyanophyceae</taxon>
        <taxon>Oscillatoriophycideae</taxon>
        <taxon>Aerosakkonematales</taxon>
        <taxon>Aerosakkonemataceae</taxon>
        <taxon>Microseira</taxon>
    </lineage>
</organism>
<dbReference type="AlphaFoldDB" id="A0AAV3XK92"/>
<keyword evidence="2" id="KW-1185">Reference proteome</keyword>
<evidence type="ECO:0000313" key="2">
    <source>
        <dbReference type="Proteomes" id="UP001050975"/>
    </source>
</evidence>
<reference evidence="1" key="1">
    <citation type="submission" date="2019-10" db="EMBL/GenBank/DDBJ databases">
        <title>Draft genome sequece of Microseira wollei NIES-4236.</title>
        <authorList>
            <person name="Yamaguchi H."/>
            <person name="Suzuki S."/>
            <person name="Kawachi M."/>
        </authorList>
    </citation>
    <scope>NUCLEOTIDE SEQUENCE</scope>
    <source>
        <strain evidence="1">NIES-4236</strain>
    </source>
</reference>
<dbReference type="EMBL" id="BLAY01000178">
    <property type="protein sequence ID" value="GET42723.1"/>
    <property type="molecule type" value="Genomic_DNA"/>
</dbReference>
<dbReference type="RefSeq" id="WP_226590696.1">
    <property type="nucleotide sequence ID" value="NZ_BLAY01000178.1"/>
</dbReference>